<evidence type="ECO:0000256" key="2">
    <source>
        <dbReference type="ARBA" id="ARBA00010052"/>
    </source>
</evidence>
<evidence type="ECO:0000256" key="5">
    <source>
        <dbReference type="ARBA" id="ARBA00022759"/>
    </source>
</evidence>
<dbReference type="PANTHER" id="PTHR13966:SF5">
    <property type="entry name" value="ENDONUCLEASE G, MITOCHONDRIAL"/>
    <property type="match status" value="1"/>
</dbReference>
<comment type="caution">
    <text evidence="12">The sequence shown here is derived from an EMBL/GenBank/DDBJ whole genome shotgun (WGS) entry which is preliminary data.</text>
</comment>
<evidence type="ECO:0000259" key="11">
    <source>
        <dbReference type="SMART" id="SM00892"/>
    </source>
</evidence>
<dbReference type="SMART" id="SM00892">
    <property type="entry name" value="Endonuclease_NS"/>
    <property type="match status" value="1"/>
</dbReference>
<accession>A0A8S1HCB0</accession>
<evidence type="ECO:0000256" key="1">
    <source>
        <dbReference type="ARBA" id="ARBA00001946"/>
    </source>
</evidence>
<evidence type="ECO:0000256" key="3">
    <source>
        <dbReference type="ARBA" id="ARBA00022722"/>
    </source>
</evidence>
<dbReference type="OrthoDB" id="5418055at2759"/>
<keyword evidence="5 9" id="KW-0255">Endonuclease</keyword>
<feature type="domain" description="ENPP1-3/EXOG-like endonuclease/phosphodiesterase" evidence="10">
    <location>
        <begin position="49"/>
        <end position="242"/>
    </location>
</feature>
<evidence type="ECO:0000313" key="13">
    <source>
        <dbReference type="Proteomes" id="UP000835052"/>
    </source>
</evidence>
<dbReference type="EC" id="3.1.30.-" evidence="9"/>
<dbReference type="PROSITE" id="PS01070">
    <property type="entry name" value="NUCLEASE_NON_SPEC"/>
    <property type="match status" value="1"/>
</dbReference>
<name>A0A8S1HCB0_9PELO</name>
<keyword evidence="6 9" id="KW-0378">Hydrolase</keyword>
<dbReference type="InterPro" id="IPR018524">
    <property type="entry name" value="DNA/RNA_endonuclease_AS"/>
</dbReference>
<dbReference type="InterPro" id="IPR044925">
    <property type="entry name" value="His-Me_finger_sf"/>
</dbReference>
<comment type="cofactor">
    <cofactor evidence="1 9">
        <name>Mg(2+)</name>
        <dbReference type="ChEBI" id="CHEBI:18420"/>
    </cofactor>
</comment>
<dbReference type="SUPFAM" id="SSF54060">
    <property type="entry name" value="His-Me finger endonucleases"/>
    <property type="match status" value="1"/>
</dbReference>
<proteinExistence type="inferred from homology"/>
<comment type="similarity">
    <text evidence="2 9">Belongs to the DNA/RNA non-specific endonuclease family.</text>
</comment>
<dbReference type="GO" id="GO:0046872">
    <property type="term" value="F:metal ion binding"/>
    <property type="evidence" value="ECO:0007669"/>
    <property type="project" value="UniProtKB-KW"/>
</dbReference>
<gene>
    <name evidence="12" type="ORF">CAUJ_LOCUS9992</name>
</gene>
<dbReference type="GO" id="GO:0005634">
    <property type="term" value="C:nucleus"/>
    <property type="evidence" value="ECO:0007669"/>
    <property type="project" value="TreeGrafter"/>
</dbReference>
<evidence type="ECO:0000256" key="6">
    <source>
        <dbReference type="ARBA" id="ARBA00022801"/>
    </source>
</evidence>
<protein>
    <recommendedName>
        <fullName evidence="9">Endonuclease</fullName>
        <ecNumber evidence="9">3.1.30.-</ecNumber>
    </recommendedName>
</protein>
<feature type="domain" description="DNA/RNA non-specific endonuclease/pyrophosphatase/phosphodiesterase" evidence="11">
    <location>
        <begin position="48"/>
        <end position="242"/>
    </location>
</feature>
<dbReference type="PANTHER" id="PTHR13966">
    <property type="entry name" value="ENDONUCLEASE RELATED"/>
    <property type="match status" value="1"/>
</dbReference>
<evidence type="ECO:0000256" key="9">
    <source>
        <dbReference type="RuleBase" id="RU366055"/>
    </source>
</evidence>
<dbReference type="InterPro" id="IPR001604">
    <property type="entry name" value="Endo_G_ENPP1-like_dom"/>
</dbReference>
<dbReference type="Gene3D" id="3.40.570.10">
    <property type="entry name" value="Extracellular Endonuclease, subunit A"/>
    <property type="match status" value="2"/>
</dbReference>
<sequence length="252" mass="28835">MFKMISKLNSVGMCAVVATGSFLLGQKYEEKIVYAKLLKNPPRFRETVSSNYVLSYNRYTRSAHWVCEHLTQDRLVRGPSVDRKLAEFLPDKFFDGRFIAKNEDYLGSGYDRGHLVAAGNHRQTQKATNDTFHLSNISPQKEMAKTAINTYILTGPLYLPREEPDGNKYVKYRVIGNNNVAVPTHFFKVLLLEKTPGKYEVEYFMLANEVHEDSNDLKNYHCTKEAIEKSAGLSIFDKLPPSSIKKINRKEV</sequence>
<dbReference type="InterPro" id="IPR020821">
    <property type="entry name" value="ENPP1-3/EXOG-like_nuc-like"/>
</dbReference>
<dbReference type="SMART" id="SM00477">
    <property type="entry name" value="NUC"/>
    <property type="match status" value="1"/>
</dbReference>
<dbReference type="InterPro" id="IPR044929">
    <property type="entry name" value="DNA/RNA_non-sp_Endonuclease_sf"/>
</dbReference>
<evidence type="ECO:0000313" key="12">
    <source>
        <dbReference type="EMBL" id="CAD6194073.1"/>
    </source>
</evidence>
<keyword evidence="13" id="KW-1185">Reference proteome</keyword>
<dbReference type="EMBL" id="CAJGYM010000041">
    <property type="protein sequence ID" value="CAD6194073.1"/>
    <property type="molecule type" value="Genomic_DNA"/>
</dbReference>
<dbReference type="InterPro" id="IPR040255">
    <property type="entry name" value="Non-specific_endonuclease"/>
</dbReference>
<evidence type="ECO:0000256" key="8">
    <source>
        <dbReference type="PIRSR" id="PIRSR640255-1"/>
    </source>
</evidence>
<keyword evidence="3 9" id="KW-0540">Nuclease</keyword>
<dbReference type="CDD" id="cd00091">
    <property type="entry name" value="NUC"/>
    <property type="match status" value="1"/>
</dbReference>
<evidence type="ECO:0000259" key="10">
    <source>
        <dbReference type="SMART" id="SM00477"/>
    </source>
</evidence>
<dbReference type="Pfam" id="PF01223">
    <property type="entry name" value="Endonuclease_NS"/>
    <property type="match status" value="2"/>
</dbReference>
<dbReference type="GO" id="GO:0005743">
    <property type="term" value="C:mitochondrial inner membrane"/>
    <property type="evidence" value="ECO:0007669"/>
    <property type="project" value="TreeGrafter"/>
</dbReference>
<dbReference type="GO" id="GO:0000014">
    <property type="term" value="F:single-stranded DNA endodeoxyribonuclease activity"/>
    <property type="evidence" value="ECO:0007669"/>
    <property type="project" value="TreeGrafter"/>
</dbReference>
<dbReference type="Proteomes" id="UP000835052">
    <property type="component" value="Unassembled WGS sequence"/>
</dbReference>
<evidence type="ECO:0000256" key="4">
    <source>
        <dbReference type="ARBA" id="ARBA00022723"/>
    </source>
</evidence>
<reference evidence="12" key="1">
    <citation type="submission" date="2020-10" db="EMBL/GenBank/DDBJ databases">
        <authorList>
            <person name="Kikuchi T."/>
        </authorList>
    </citation>
    <scope>NUCLEOTIDE SEQUENCE</scope>
    <source>
        <strain evidence="12">NKZ352</strain>
    </source>
</reference>
<feature type="active site" description="Proton acceptor" evidence="8">
    <location>
        <position position="114"/>
    </location>
</feature>
<keyword evidence="4 9" id="KW-0479">Metal-binding</keyword>
<keyword evidence="7" id="KW-0460">Magnesium</keyword>
<organism evidence="12 13">
    <name type="scientific">Caenorhabditis auriculariae</name>
    <dbReference type="NCBI Taxonomy" id="2777116"/>
    <lineage>
        <taxon>Eukaryota</taxon>
        <taxon>Metazoa</taxon>
        <taxon>Ecdysozoa</taxon>
        <taxon>Nematoda</taxon>
        <taxon>Chromadorea</taxon>
        <taxon>Rhabditida</taxon>
        <taxon>Rhabditina</taxon>
        <taxon>Rhabditomorpha</taxon>
        <taxon>Rhabditoidea</taxon>
        <taxon>Rhabditidae</taxon>
        <taxon>Peloderinae</taxon>
        <taxon>Caenorhabditis</taxon>
    </lineage>
</organism>
<dbReference type="GO" id="GO:0003676">
    <property type="term" value="F:nucleic acid binding"/>
    <property type="evidence" value="ECO:0007669"/>
    <property type="project" value="InterPro"/>
</dbReference>
<dbReference type="GO" id="GO:0006309">
    <property type="term" value="P:apoptotic DNA fragmentation"/>
    <property type="evidence" value="ECO:0007669"/>
    <property type="project" value="TreeGrafter"/>
</dbReference>
<evidence type="ECO:0000256" key="7">
    <source>
        <dbReference type="ARBA" id="ARBA00022842"/>
    </source>
</evidence>
<dbReference type="GO" id="GO:0004521">
    <property type="term" value="F:RNA endonuclease activity"/>
    <property type="evidence" value="ECO:0007669"/>
    <property type="project" value="TreeGrafter"/>
</dbReference>
<dbReference type="AlphaFoldDB" id="A0A8S1HCB0"/>